<name>A0AAX7UHQ1_ASTCA</name>
<dbReference type="Gene3D" id="6.10.140.680">
    <property type="match status" value="1"/>
</dbReference>
<protein>
    <recommendedName>
        <fullName evidence="7">TIAM Rac1 associated GEF 2b</fullName>
    </recommendedName>
</protein>
<dbReference type="Gene3D" id="1.20.900.10">
    <property type="entry name" value="Dbl homology (DH) domain"/>
    <property type="match status" value="1"/>
</dbReference>
<dbReference type="CDD" id="cd00160">
    <property type="entry name" value="RhoGEF"/>
    <property type="match status" value="1"/>
</dbReference>
<feature type="compositionally biased region" description="Low complexity" evidence="2">
    <location>
        <begin position="71"/>
        <end position="81"/>
    </location>
</feature>
<dbReference type="PROSITE" id="PS50010">
    <property type="entry name" value="DH_2"/>
    <property type="match status" value="1"/>
</dbReference>
<feature type="region of interest" description="Disordered" evidence="2">
    <location>
        <begin position="71"/>
        <end position="107"/>
    </location>
</feature>
<accession>A0AAX7UHQ1</accession>
<reference evidence="5" key="2">
    <citation type="submission" date="2025-08" db="UniProtKB">
        <authorList>
            <consortium name="Ensembl"/>
        </authorList>
    </citation>
    <scope>IDENTIFICATION</scope>
</reference>
<keyword evidence="1" id="KW-0677">Repeat</keyword>
<dbReference type="InterPro" id="IPR001849">
    <property type="entry name" value="PH_domain"/>
</dbReference>
<evidence type="ECO:0000256" key="1">
    <source>
        <dbReference type="ARBA" id="ARBA00022737"/>
    </source>
</evidence>
<dbReference type="SMART" id="SM00325">
    <property type="entry name" value="RhoGEF"/>
    <property type="match status" value="1"/>
</dbReference>
<dbReference type="Pfam" id="PF00169">
    <property type="entry name" value="PH"/>
    <property type="match status" value="1"/>
</dbReference>
<feature type="region of interest" description="Disordered" evidence="2">
    <location>
        <begin position="347"/>
        <end position="375"/>
    </location>
</feature>
<dbReference type="Proteomes" id="UP000265100">
    <property type="component" value="Chromosome 15"/>
</dbReference>
<dbReference type="PANTHER" id="PTHR46001">
    <property type="entry name" value="TIAM (MAMMALIAN TUMOR INVASION AND METASTASIS FACTOR) HOMOLOG"/>
    <property type="match status" value="1"/>
</dbReference>
<dbReference type="SUPFAM" id="SSF50729">
    <property type="entry name" value="PH domain-like"/>
    <property type="match status" value="2"/>
</dbReference>
<dbReference type="SUPFAM" id="SSF48065">
    <property type="entry name" value="DBL homology domain (DH-domain)"/>
    <property type="match status" value="1"/>
</dbReference>
<dbReference type="InterPro" id="IPR000219">
    <property type="entry name" value="DH_dom"/>
</dbReference>
<dbReference type="CDD" id="cd01230">
    <property type="entry name" value="PH1_Tiam1_2"/>
    <property type="match status" value="1"/>
</dbReference>
<feature type="domain" description="PH" evidence="3">
    <location>
        <begin position="393"/>
        <end position="509"/>
    </location>
</feature>
<evidence type="ECO:0000259" key="4">
    <source>
        <dbReference type="PROSITE" id="PS50010"/>
    </source>
</evidence>
<feature type="compositionally biased region" description="Polar residues" evidence="2">
    <location>
        <begin position="1181"/>
        <end position="1190"/>
    </location>
</feature>
<dbReference type="GeneTree" id="ENSGT00940000157012"/>
<evidence type="ECO:0000313" key="6">
    <source>
        <dbReference type="Proteomes" id="UP000265100"/>
    </source>
</evidence>
<evidence type="ECO:0000256" key="2">
    <source>
        <dbReference type="SAM" id="MobiDB-lite"/>
    </source>
</evidence>
<reference evidence="5" key="1">
    <citation type="submission" date="2018-05" db="EMBL/GenBank/DDBJ databases">
        <authorList>
            <person name="Datahose"/>
        </authorList>
    </citation>
    <scope>NUCLEOTIDE SEQUENCE</scope>
</reference>
<dbReference type="InterPro" id="IPR001331">
    <property type="entry name" value="GDS_CDC24_CS"/>
</dbReference>
<evidence type="ECO:0008006" key="7">
    <source>
        <dbReference type="Google" id="ProtNLM"/>
    </source>
</evidence>
<dbReference type="InterPro" id="IPR040655">
    <property type="entry name" value="TIAM1_CC-Ex"/>
</dbReference>
<organism evidence="5 6">
    <name type="scientific">Astatotilapia calliptera</name>
    <name type="common">Eastern happy</name>
    <name type="synonym">Chromis callipterus</name>
    <dbReference type="NCBI Taxonomy" id="8154"/>
    <lineage>
        <taxon>Eukaryota</taxon>
        <taxon>Metazoa</taxon>
        <taxon>Chordata</taxon>
        <taxon>Craniata</taxon>
        <taxon>Vertebrata</taxon>
        <taxon>Euteleostomi</taxon>
        <taxon>Actinopterygii</taxon>
        <taxon>Neopterygii</taxon>
        <taxon>Teleostei</taxon>
        <taxon>Neoteleostei</taxon>
        <taxon>Acanthomorphata</taxon>
        <taxon>Ovalentaria</taxon>
        <taxon>Cichlomorphae</taxon>
        <taxon>Cichliformes</taxon>
        <taxon>Cichlidae</taxon>
        <taxon>African cichlids</taxon>
        <taxon>Pseudocrenilabrinae</taxon>
        <taxon>Haplochromini</taxon>
        <taxon>Astatotilapia</taxon>
    </lineage>
</organism>
<keyword evidence="6" id="KW-1185">Reference proteome</keyword>
<reference evidence="5" key="3">
    <citation type="submission" date="2025-09" db="UniProtKB">
        <authorList>
            <consortium name="Ensembl"/>
        </authorList>
    </citation>
    <scope>IDENTIFICATION</scope>
</reference>
<dbReference type="InterPro" id="IPR055230">
    <property type="entry name" value="PH_Tiam1/2"/>
</dbReference>
<sequence>MGNADSHSSFVSPAKPSCSFRFSSRREEVTSARSWWRSSQGGCRSRGKSYLNHPMASSPYTSWRYEPAPKAARGGAKLRGGSPQRLCRGEFGGGERASLESSGSPKVLLSKDGSMRVEFTKARVEPESLSGLPAITAAATTTTSAEVSLRTSNGSSLSSDGSWYDSPWGNSELTDNVFVCRQNADNSSGYTTATSSSDSELLQPDLTDFSLISEGSAGDMEEHYSSCTLPCRNVESASAASARNNRKDFLKSRIRRLSDWTGSLSRKKRRIQVRNNKMMKSSDVFINGLNAGAVSCSTLCSSDPLHSLNHNQFPTLHCGSSRSLNQNSDAKRQNIYENFMQELEMGCSSTADRTEPSEGDGDEGEEDEEEIDGDVEVGEGEQLDVLFEKEQGVVRRAGWLSFKPLITVNKDRKLELVARRKWRHYWVTLKGCTLLFYETYGRSSGSADQELSPRYALLADDSIVQAVPEHPRKEHVFCLSNSYGDVYLFQATSQTDLENWVTAIHSASASLLVKRQKKEDTLRLLRSQSRSLLHKIDMDGKMKKMAELQLSIIKEPKSRKAVESQIQQWEQNLEKLNLDLFRLRCYLSSLQGSELPNPKSLLAVASRPSKSMLGRLGVFSVSSFHALVCSREEATLRRRCRSLSGGNRRRGLPSSLKVLDDLNRRGRGGKHSAHQVLHCTLFLSSLRAGDEVLAVNGAPVSGLDLDLLQSLFRHQKLQLLLRRDESPEAEEPADLWPDHADPFHPGRQPPATNIHTWITALVPVFPSQNLDQVYSLYQTFPEGQTGDGDNPKNPYGREVSLQPVSPTHLSVCQRLRKVIQELVDTEKSYVKDLISLFDIYLTPLQKETFLSKDEMEALFGSLPEMLDFQRVFLQTLEERIAACPNFSSLETPEQFKKLLFPLGGSFLYYADHFKLYSGFCANHIKVQKVLERAKTDAAFKQFLEARNPTNQHSSSLESYLIKPVQRVLKYPLLLRELVSLTDAESPEHTHLTEALRAMEKVASHINEMQKIYEDYGCVFDQLAAEQSGADKQVTEISMGEFLVHSSVVWLNPLPSLGRLRKEPELTLFVFKRAVILVYRENSKLKKKMTSSRSADLDPFRFRWLIPVSAVQVRPANITGSEDSCVWELVHSRSEVEGRPETVFQLCSRDRAPVGSLRRSRLSTAERSTSWRRRQQRHSDTQKTIPHQLQESCRSDGVLGDTCSEPLLPSHASSSSAAAGMRGRLCSLTSELEAQLQRLNFREEEVEQRGTSISEEEKNKRSSSLRRSPGDLQDLSNLLERDFSVQSMTSMINEDCFYDPLLGLQTTIHDTETFNK</sequence>
<proteinExistence type="predicted"/>
<dbReference type="Gene3D" id="2.30.29.30">
    <property type="entry name" value="Pleckstrin-homology domain (PH domain)/Phosphotyrosine-binding domain (PTB)"/>
    <property type="match status" value="2"/>
</dbReference>
<dbReference type="PROSITE" id="PS50003">
    <property type="entry name" value="PH_DOMAIN"/>
    <property type="match status" value="1"/>
</dbReference>
<dbReference type="InterPro" id="IPR036034">
    <property type="entry name" value="PDZ_sf"/>
</dbReference>
<feature type="domain" description="DH" evidence="4">
    <location>
        <begin position="814"/>
        <end position="1008"/>
    </location>
</feature>
<evidence type="ECO:0000259" key="3">
    <source>
        <dbReference type="PROSITE" id="PS50003"/>
    </source>
</evidence>
<dbReference type="Gene3D" id="2.30.42.10">
    <property type="match status" value="1"/>
</dbReference>
<feature type="region of interest" description="Disordered" evidence="2">
    <location>
        <begin position="1242"/>
        <end position="1272"/>
    </location>
</feature>
<dbReference type="GO" id="GO:0005085">
    <property type="term" value="F:guanyl-nucleotide exchange factor activity"/>
    <property type="evidence" value="ECO:0007669"/>
    <property type="project" value="InterPro"/>
</dbReference>
<dbReference type="InterPro" id="IPR035899">
    <property type="entry name" value="DBL_dom_sf"/>
</dbReference>
<dbReference type="Pfam" id="PF23014">
    <property type="entry name" value="PH_Tiam1"/>
    <property type="match status" value="1"/>
</dbReference>
<feature type="region of interest" description="Disordered" evidence="2">
    <location>
        <begin position="1157"/>
        <end position="1190"/>
    </location>
</feature>
<evidence type="ECO:0000313" key="5">
    <source>
        <dbReference type="Ensembl" id="ENSACLP00000068297.1"/>
    </source>
</evidence>
<dbReference type="PANTHER" id="PTHR46001:SF5">
    <property type="entry name" value="RHO GUANINE NUCLEOTIDE EXCHANGE FACTOR TIAM2"/>
    <property type="match status" value="1"/>
</dbReference>
<dbReference type="Ensembl" id="ENSACLT00000083184.1">
    <property type="protein sequence ID" value="ENSACLP00000068297.1"/>
    <property type="gene ID" value="ENSACLG00000038042.1"/>
</dbReference>
<feature type="compositionally biased region" description="Acidic residues" evidence="2">
    <location>
        <begin position="357"/>
        <end position="375"/>
    </location>
</feature>
<dbReference type="SUPFAM" id="SSF50156">
    <property type="entry name" value="PDZ domain-like"/>
    <property type="match status" value="1"/>
</dbReference>
<dbReference type="Pfam" id="PF18385">
    <property type="entry name" value="Tiam_CC_Ex"/>
    <property type="match status" value="1"/>
</dbReference>
<dbReference type="SMART" id="SM00233">
    <property type="entry name" value="PH"/>
    <property type="match status" value="2"/>
</dbReference>
<dbReference type="GO" id="GO:0007264">
    <property type="term" value="P:small GTPase-mediated signal transduction"/>
    <property type="evidence" value="ECO:0007669"/>
    <property type="project" value="InterPro"/>
</dbReference>
<dbReference type="InterPro" id="IPR011993">
    <property type="entry name" value="PH-like_dom_sf"/>
</dbReference>
<dbReference type="Pfam" id="PF00621">
    <property type="entry name" value="RhoGEF"/>
    <property type="match status" value="1"/>
</dbReference>
<dbReference type="PROSITE" id="PS00741">
    <property type="entry name" value="DH_1"/>
    <property type="match status" value="1"/>
</dbReference>
<dbReference type="InterPro" id="IPR043537">
    <property type="entry name" value="Tiam1/Tiam2/Sif"/>
</dbReference>